<keyword evidence="3" id="KW-0862">Zinc</keyword>
<dbReference type="SMART" id="SM00547">
    <property type="entry name" value="ZnF_RBZ"/>
    <property type="match status" value="1"/>
</dbReference>
<evidence type="ECO:0000313" key="6">
    <source>
        <dbReference type="WBParaSite" id="PDA_v2.g26975.t1"/>
    </source>
</evidence>
<dbReference type="Pfam" id="PF03732">
    <property type="entry name" value="Retrotrans_gag"/>
    <property type="match status" value="1"/>
</dbReference>
<evidence type="ECO:0000259" key="4">
    <source>
        <dbReference type="SMART" id="SM00547"/>
    </source>
</evidence>
<evidence type="ECO:0000256" key="1">
    <source>
        <dbReference type="ARBA" id="ARBA00022723"/>
    </source>
</evidence>
<dbReference type="InterPro" id="IPR001876">
    <property type="entry name" value="Znf_RanBP2"/>
</dbReference>
<evidence type="ECO:0000256" key="2">
    <source>
        <dbReference type="ARBA" id="ARBA00022771"/>
    </source>
</evidence>
<name>A0A914QI35_9BILA</name>
<dbReference type="Gene3D" id="4.10.1060.10">
    <property type="entry name" value="Zinc finger, RanBP2-type"/>
    <property type="match status" value="1"/>
</dbReference>
<accession>A0A914QI35</accession>
<dbReference type="InterPro" id="IPR036443">
    <property type="entry name" value="Znf_RanBP2_sf"/>
</dbReference>
<protein>
    <submittedName>
        <fullName evidence="6">RanBP2-type domain-containing protein</fullName>
    </submittedName>
</protein>
<reference evidence="6" key="1">
    <citation type="submission" date="2022-11" db="UniProtKB">
        <authorList>
            <consortium name="WormBaseParasite"/>
        </authorList>
    </citation>
    <scope>IDENTIFICATION</scope>
</reference>
<dbReference type="InterPro" id="IPR005162">
    <property type="entry name" value="Retrotrans_gag_dom"/>
</dbReference>
<feature type="domain" description="RanBP2-type" evidence="4">
    <location>
        <begin position="221"/>
        <end position="244"/>
    </location>
</feature>
<keyword evidence="2" id="KW-0863">Zinc-finger</keyword>
<proteinExistence type="predicted"/>
<sequence>MPISFDKKLELLKILPHFNAHPHQNFEKFLDELEEKSNVFGIKDSEKLELLPALLHGPASGKMKYLQQPKSSKSTKQWQDACEQLIIIMEKVKIAETSKIVMQQIRQDDQTVMEYANKMEKLADDTNKFGEQTDVMGQEELVKQFIRGLQHNIKKVIRRKKYSTFLEVVKAASDEEQQQTTNKTTAAFDQMSLESGQQRQMFQQRRGGFGNRDGGQQPRGDDWNCSCGYKNFAFRRVCNSCKYRCGDGNGPNRGNFNRGGGNYGNCGNFKRDCGNLAWKTKIY</sequence>
<dbReference type="GO" id="GO:0008270">
    <property type="term" value="F:zinc ion binding"/>
    <property type="evidence" value="ECO:0007669"/>
    <property type="project" value="UniProtKB-KW"/>
</dbReference>
<evidence type="ECO:0000313" key="5">
    <source>
        <dbReference type="Proteomes" id="UP000887578"/>
    </source>
</evidence>
<organism evidence="5 6">
    <name type="scientific">Panagrolaimus davidi</name>
    <dbReference type="NCBI Taxonomy" id="227884"/>
    <lineage>
        <taxon>Eukaryota</taxon>
        <taxon>Metazoa</taxon>
        <taxon>Ecdysozoa</taxon>
        <taxon>Nematoda</taxon>
        <taxon>Chromadorea</taxon>
        <taxon>Rhabditida</taxon>
        <taxon>Tylenchina</taxon>
        <taxon>Panagrolaimomorpha</taxon>
        <taxon>Panagrolaimoidea</taxon>
        <taxon>Panagrolaimidae</taxon>
        <taxon>Panagrolaimus</taxon>
    </lineage>
</organism>
<dbReference type="Proteomes" id="UP000887578">
    <property type="component" value="Unplaced"/>
</dbReference>
<dbReference type="AlphaFoldDB" id="A0A914QI35"/>
<keyword evidence="1" id="KW-0479">Metal-binding</keyword>
<dbReference type="SUPFAM" id="SSF90209">
    <property type="entry name" value="Ran binding protein zinc finger-like"/>
    <property type="match status" value="1"/>
</dbReference>
<evidence type="ECO:0000256" key="3">
    <source>
        <dbReference type="ARBA" id="ARBA00022833"/>
    </source>
</evidence>
<dbReference type="WBParaSite" id="PDA_v2.g26975.t1">
    <property type="protein sequence ID" value="PDA_v2.g26975.t1"/>
    <property type="gene ID" value="PDA_v2.g26975"/>
</dbReference>
<keyword evidence="5" id="KW-1185">Reference proteome</keyword>